<gene>
    <name evidence="2" type="ORF">QYE76_002568</name>
</gene>
<dbReference type="AlphaFoldDB" id="A0AAD8RNF5"/>
<feature type="region of interest" description="Disordered" evidence="1">
    <location>
        <begin position="148"/>
        <end position="170"/>
    </location>
</feature>
<organism evidence="2 3">
    <name type="scientific">Lolium multiflorum</name>
    <name type="common">Italian ryegrass</name>
    <name type="synonym">Lolium perenne subsp. multiflorum</name>
    <dbReference type="NCBI Taxonomy" id="4521"/>
    <lineage>
        <taxon>Eukaryota</taxon>
        <taxon>Viridiplantae</taxon>
        <taxon>Streptophyta</taxon>
        <taxon>Embryophyta</taxon>
        <taxon>Tracheophyta</taxon>
        <taxon>Spermatophyta</taxon>
        <taxon>Magnoliopsida</taxon>
        <taxon>Liliopsida</taxon>
        <taxon>Poales</taxon>
        <taxon>Poaceae</taxon>
        <taxon>BOP clade</taxon>
        <taxon>Pooideae</taxon>
        <taxon>Poodae</taxon>
        <taxon>Poeae</taxon>
        <taxon>Poeae Chloroplast Group 2 (Poeae type)</taxon>
        <taxon>Loliodinae</taxon>
        <taxon>Loliinae</taxon>
        <taxon>Lolium</taxon>
    </lineage>
</organism>
<dbReference type="Proteomes" id="UP001231189">
    <property type="component" value="Unassembled WGS sequence"/>
</dbReference>
<comment type="caution">
    <text evidence="2">The sequence shown here is derived from an EMBL/GenBank/DDBJ whole genome shotgun (WGS) entry which is preliminary data.</text>
</comment>
<feature type="compositionally biased region" description="Basic and acidic residues" evidence="1">
    <location>
        <begin position="1"/>
        <end position="30"/>
    </location>
</feature>
<proteinExistence type="predicted"/>
<reference evidence="2" key="1">
    <citation type="submission" date="2023-07" db="EMBL/GenBank/DDBJ databases">
        <title>A chromosome-level genome assembly of Lolium multiflorum.</title>
        <authorList>
            <person name="Chen Y."/>
            <person name="Copetti D."/>
            <person name="Kolliker R."/>
            <person name="Studer B."/>
        </authorList>
    </citation>
    <scope>NUCLEOTIDE SEQUENCE</scope>
    <source>
        <strain evidence="2">02402/16</strain>
        <tissue evidence="2">Leaf</tissue>
    </source>
</reference>
<protein>
    <submittedName>
        <fullName evidence="2">Uncharacterized protein</fullName>
    </submittedName>
</protein>
<name>A0AAD8RNF5_LOLMU</name>
<dbReference type="EMBL" id="JAUUTY010000005">
    <property type="protein sequence ID" value="KAK1628253.1"/>
    <property type="molecule type" value="Genomic_DNA"/>
</dbReference>
<evidence type="ECO:0000256" key="1">
    <source>
        <dbReference type="SAM" id="MobiDB-lite"/>
    </source>
</evidence>
<feature type="region of interest" description="Disordered" evidence="1">
    <location>
        <begin position="1"/>
        <end position="80"/>
    </location>
</feature>
<accession>A0AAD8RNF5</accession>
<keyword evidence="3" id="KW-1185">Reference proteome</keyword>
<evidence type="ECO:0000313" key="2">
    <source>
        <dbReference type="EMBL" id="KAK1628253.1"/>
    </source>
</evidence>
<sequence length="170" mass="18672">MDMKLDMELDMKTSHGGAREEREECARGEDEVQAGARSGPTGRAAGPSGPRPDPTGSSAGRARSKPAVALVPSGHYPKDKDAADLMTWRDFEALRNEMRREFRVEDDGLRGQVEEIKQKLDATNETVTGLADQMTDIQRSLRTLTMSVENLTNQQRQQAEDADDAPGRGD</sequence>
<evidence type="ECO:0000313" key="3">
    <source>
        <dbReference type="Proteomes" id="UP001231189"/>
    </source>
</evidence>